<dbReference type="Pfam" id="PF13424">
    <property type="entry name" value="TPR_12"/>
    <property type="match status" value="1"/>
</dbReference>
<dbReference type="Pfam" id="PF08242">
    <property type="entry name" value="Methyltransf_12"/>
    <property type="match status" value="1"/>
</dbReference>
<keyword evidence="1" id="KW-0802">TPR repeat</keyword>
<dbReference type="Gene3D" id="3.40.50.150">
    <property type="entry name" value="Vaccinia Virus protein VP39"/>
    <property type="match status" value="1"/>
</dbReference>
<feature type="domain" description="Methyltransferase type 12" evidence="2">
    <location>
        <begin position="284"/>
        <end position="374"/>
    </location>
</feature>
<comment type="caution">
    <text evidence="3">The sequence shown here is derived from an EMBL/GenBank/DDBJ whole genome shotgun (WGS) entry which is preliminary data.</text>
</comment>
<accession>A0A4R7AZ31</accession>
<dbReference type="PROSITE" id="PS50005">
    <property type="entry name" value="TPR"/>
    <property type="match status" value="2"/>
</dbReference>
<dbReference type="CDD" id="cd02440">
    <property type="entry name" value="AdoMet_MTases"/>
    <property type="match status" value="1"/>
</dbReference>
<evidence type="ECO:0000256" key="1">
    <source>
        <dbReference type="PROSITE-ProRule" id="PRU00339"/>
    </source>
</evidence>
<keyword evidence="3" id="KW-0489">Methyltransferase</keyword>
<dbReference type="Gene3D" id="1.25.40.10">
    <property type="entry name" value="Tetratricopeptide repeat domain"/>
    <property type="match status" value="1"/>
</dbReference>
<dbReference type="InterPro" id="IPR011990">
    <property type="entry name" value="TPR-like_helical_dom_sf"/>
</dbReference>
<feature type="repeat" description="TPR" evidence="1">
    <location>
        <begin position="115"/>
        <end position="148"/>
    </location>
</feature>
<dbReference type="RefSeq" id="WP_166642327.1">
    <property type="nucleotide sequence ID" value="NZ_SNZP01000017.1"/>
</dbReference>
<name>A0A4R7AZ31_9NEIS</name>
<keyword evidence="3" id="KW-0808">Transferase</keyword>
<proteinExistence type="predicted"/>
<dbReference type="GO" id="GO:0008168">
    <property type="term" value="F:methyltransferase activity"/>
    <property type="evidence" value="ECO:0007669"/>
    <property type="project" value="UniProtKB-KW"/>
</dbReference>
<dbReference type="GO" id="GO:0097363">
    <property type="term" value="F:protein O-acetylglucosaminyltransferase activity"/>
    <property type="evidence" value="ECO:0007669"/>
    <property type="project" value="TreeGrafter"/>
</dbReference>
<organism evidence="3 4">
    <name type="scientific">Paludibacterium purpuratum</name>
    <dbReference type="NCBI Taxonomy" id="1144873"/>
    <lineage>
        <taxon>Bacteria</taxon>
        <taxon>Pseudomonadati</taxon>
        <taxon>Pseudomonadota</taxon>
        <taxon>Betaproteobacteria</taxon>
        <taxon>Neisseriales</taxon>
        <taxon>Chromobacteriaceae</taxon>
        <taxon>Paludibacterium</taxon>
    </lineage>
</organism>
<evidence type="ECO:0000313" key="4">
    <source>
        <dbReference type="Proteomes" id="UP000295611"/>
    </source>
</evidence>
<dbReference type="PROSITE" id="PS50293">
    <property type="entry name" value="TPR_REGION"/>
    <property type="match status" value="1"/>
</dbReference>
<sequence length="445" mass="48371">MTTHSHAEMPPEAQMMLAAAWQAQCAGRLRAAGSGYRRVLARWPDLADAHHSFGLWQYQSGQGEAALASLQRAVTLASARADWHNDLGNLYTALGRDDEAAAAFIASLECDVHQAPVWRNLGAVLQRGGHLDEALTAFEKALALDVTRAEAWCDLAALHEALGNVLEAAHCQCQAYVLPPHEAKPRRLLATSFYVLGRIDEAAEVYRQWLDAEPGNPIAEHMLAACTVENVPPRASDAYLEMYFDQASVQFDNKMLDTLDYRIPELIGQMLAEYDLPAHGLNVLDAGCGTGLCGSFLAPWARELIGIDLSSKSLALAAKKDCYDALHQVEIVSYLQRHPAYFDLIASADTFIYFGALEPFLNAAAASLTAGGLLVASVEERFEQDGFGITPSGRYNHTQDYLRAALAAAGLTLLTLNQVTVRVELGRPVPGLLLVARKNASFSRP</sequence>
<dbReference type="PANTHER" id="PTHR44366:SF1">
    <property type="entry name" value="UDP-N-ACETYLGLUCOSAMINE--PEPTIDE N-ACETYLGLUCOSAMINYLTRANSFERASE 110 KDA SUBUNIT"/>
    <property type="match status" value="1"/>
</dbReference>
<dbReference type="AlphaFoldDB" id="A0A4R7AZ31"/>
<dbReference type="Pfam" id="PF13432">
    <property type="entry name" value="TPR_16"/>
    <property type="match status" value="1"/>
</dbReference>
<dbReference type="GO" id="GO:0006493">
    <property type="term" value="P:protein O-linked glycosylation"/>
    <property type="evidence" value="ECO:0007669"/>
    <property type="project" value="InterPro"/>
</dbReference>
<dbReference type="InterPro" id="IPR037919">
    <property type="entry name" value="OGT"/>
</dbReference>
<dbReference type="EMBL" id="SNZP01000017">
    <property type="protein sequence ID" value="TDR72066.1"/>
    <property type="molecule type" value="Genomic_DNA"/>
</dbReference>
<dbReference type="InterPro" id="IPR019734">
    <property type="entry name" value="TPR_rpt"/>
</dbReference>
<keyword evidence="4" id="KW-1185">Reference proteome</keyword>
<feature type="repeat" description="TPR" evidence="1">
    <location>
        <begin position="183"/>
        <end position="216"/>
    </location>
</feature>
<dbReference type="InterPro" id="IPR013217">
    <property type="entry name" value="Methyltransf_12"/>
</dbReference>
<dbReference type="SUPFAM" id="SSF53335">
    <property type="entry name" value="S-adenosyl-L-methionine-dependent methyltransferases"/>
    <property type="match status" value="1"/>
</dbReference>
<dbReference type="InterPro" id="IPR029063">
    <property type="entry name" value="SAM-dependent_MTases_sf"/>
</dbReference>
<evidence type="ECO:0000313" key="3">
    <source>
        <dbReference type="EMBL" id="TDR72066.1"/>
    </source>
</evidence>
<dbReference type="SUPFAM" id="SSF48452">
    <property type="entry name" value="TPR-like"/>
    <property type="match status" value="1"/>
</dbReference>
<dbReference type="SMART" id="SM00028">
    <property type="entry name" value="TPR"/>
    <property type="match status" value="5"/>
</dbReference>
<dbReference type="Proteomes" id="UP000295611">
    <property type="component" value="Unassembled WGS sequence"/>
</dbReference>
<reference evidence="3 4" key="1">
    <citation type="submission" date="2019-03" db="EMBL/GenBank/DDBJ databases">
        <title>Genomic Encyclopedia of Type Strains, Phase III (KMG-III): the genomes of soil and plant-associated and newly described type strains.</title>
        <authorList>
            <person name="Whitman W."/>
        </authorList>
    </citation>
    <scope>NUCLEOTIDE SEQUENCE [LARGE SCALE GENOMIC DNA]</scope>
    <source>
        <strain evidence="3 4">CECT 8976</strain>
    </source>
</reference>
<gene>
    <name evidence="3" type="ORF">DFP86_11775</name>
</gene>
<evidence type="ECO:0000259" key="2">
    <source>
        <dbReference type="Pfam" id="PF08242"/>
    </source>
</evidence>
<dbReference type="GO" id="GO:0032259">
    <property type="term" value="P:methylation"/>
    <property type="evidence" value="ECO:0007669"/>
    <property type="project" value="UniProtKB-KW"/>
</dbReference>
<protein>
    <submittedName>
        <fullName evidence="3">Putative TPR repeat methyltransferase</fullName>
    </submittedName>
</protein>
<dbReference type="PANTHER" id="PTHR44366">
    <property type="entry name" value="UDP-N-ACETYLGLUCOSAMINE--PEPTIDE N-ACETYLGLUCOSAMINYLTRANSFERASE 110 KDA SUBUNIT"/>
    <property type="match status" value="1"/>
</dbReference>